<dbReference type="InterPro" id="IPR011989">
    <property type="entry name" value="ARM-like"/>
</dbReference>
<evidence type="ECO:0000256" key="4">
    <source>
        <dbReference type="ARBA" id="ARBA00022490"/>
    </source>
</evidence>
<dbReference type="GO" id="GO:0005829">
    <property type="term" value="C:cytosol"/>
    <property type="evidence" value="ECO:0000318"/>
    <property type="project" value="GO_Central"/>
</dbReference>
<keyword evidence="10" id="KW-1185">Reference proteome</keyword>
<dbReference type="OMA" id="WVAKTSW"/>
<dbReference type="Gene3D" id="1.25.10.10">
    <property type="entry name" value="Leucine-rich Repeat Variant"/>
    <property type="match status" value="1"/>
</dbReference>
<dbReference type="SUPFAM" id="SSF48371">
    <property type="entry name" value="ARM repeat"/>
    <property type="match status" value="1"/>
</dbReference>
<dbReference type="PROSITE" id="PS50166">
    <property type="entry name" value="IMPORTIN_B_NT"/>
    <property type="match status" value="1"/>
</dbReference>
<keyword evidence="3" id="KW-0813">Transport</keyword>
<dbReference type="STRING" id="402676.B6K4X8"/>
<comment type="subcellular location">
    <subcellularLocation>
        <location evidence="2">Cytoplasm</location>
    </subcellularLocation>
    <subcellularLocation>
        <location evidence="1">Nucleus</location>
    </subcellularLocation>
</comment>
<dbReference type="AlphaFoldDB" id="B6K4X8"/>
<dbReference type="InterPro" id="IPR013598">
    <property type="entry name" value="Exportin-1/Importin-b-like"/>
</dbReference>
<keyword evidence="4" id="KW-0963">Cytoplasm</keyword>
<dbReference type="GO" id="GO:0005635">
    <property type="term" value="C:nuclear envelope"/>
    <property type="evidence" value="ECO:0000318"/>
    <property type="project" value="GO_Central"/>
</dbReference>
<dbReference type="SMART" id="SM00913">
    <property type="entry name" value="IBN_N"/>
    <property type="match status" value="1"/>
</dbReference>
<dbReference type="HOGENOM" id="CLU_004196_0_0_1"/>
<keyword evidence="5" id="KW-0653">Protein transport</keyword>
<dbReference type="PANTHER" id="PTHR10997:SF18">
    <property type="entry name" value="D-IMPORTIN 7_RANBP7"/>
    <property type="match status" value="1"/>
</dbReference>
<dbReference type="Pfam" id="PF03810">
    <property type="entry name" value="IBN_N"/>
    <property type="match status" value="1"/>
</dbReference>
<feature type="domain" description="Importin N-terminal" evidence="7">
    <location>
        <begin position="21"/>
        <end position="97"/>
    </location>
</feature>
<proteinExistence type="predicted"/>
<name>B6K4X8_SCHJY</name>
<evidence type="ECO:0000313" key="9">
    <source>
        <dbReference type="JaponicusDB" id="SJAG_03693"/>
    </source>
</evidence>
<dbReference type="InterPro" id="IPR013713">
    <property type="entry name" value="XPO2_central"/>
</dbReference>
<dbReference type="Pfam" id="PF08389">
    <property type="entry name" value="Xpo1"/>
    <property type="match status" value="1"/>
</dbReference>
<dbReference type="RefSeq" id="XP_002174828.1">
    <property type="nucleotide sequence ID" value="XM_002174792.1"/>
</dbReference>
<sequence>MSLVEHFDATLSSDQNVRARAELSLKQLEKEPDFVLAVLQLLGNEGIELSTRQAAVIYLKNRIARSWSSAKDAASPLDIPEDKKAIFRQNLLPVLLQSPVSTRSHLMAILNIILSTDFPDQWPSFVEFTANLVQSSDAREIYAGLICMHELAKVYRWRVEDRCRDIGPVITSLFPCLLQHAQRLVAQDDDASAEMLRLILKTFKSVVSLEIPIELLANDNIFSWIQLLLAVVQRALPASVMSIDADVRSSHVWLKCKKWAYFTLNRLFTRYGLPTSVSRDMSTEYKTFAQTLQVNVVPNILQVYLSQTALWIQGQVWLSPRLLFHLGCFYEDCVKPKNTWVLLQPHVENLVAHFIFPQLCMSEEDEELWEMDQVEFIHKYIDIYDDFNSPDVAASRFLVKLASRRAKQTFMGILNFATGMLNKYASASAQEKNPREKEGALRMVGSISHAILAKNSPVVDMMQDFIVVHVLPEFTSTVGYLRSRACEMINRFADIKWSDKNQLLNAYNSVLNALRDEALAVRVQAALALQPLMRHTEVHTAITPHVPMIMQTLLQMANEIDIDALSSCMEDFVSMFSHELTPFASQLCVQLRDTFMKLMRESLEQTAADDMDSLPDDKSIAAAGILNTLSTMILSLENTVDVLQEIERVLLPLFTFTLDNSVWDVFSEVFEIVDGCTFVSKSISPVMWTVFEKLQSVLKDSAIEYIEDCSPALNNYVMYGADALRSRPDYLSAMVEIIHLVFTNDHLALNDRVAACKLAELLMLHLPGCLDQYLQSFIELAGDRLLVSEKPSAGSYRVFLIEVIVNALCYNALATLQVLEAHQWTAPFFTLWFNDIGRFARVHDKKISMLAIVSLLSLPNEQVPPSLQSGWCQMLQVILTLLASLPEAMKNRAQIERDYDGEAFDMTTANWDEHGDWDAEDDETANDFATGHPEGAFSDDEEYVDDFACFEGDYLLEEDPLFHTPLDRIEPYAFFREFVSHMESSNPASLQHLVSGLSGEQQQFMQALLSGSVPAANPTQKS</sequence>
<evidence type="ECO:0000256" key="5">
    <source>
        <dbReference type="ARBA" id="ARBA00022927"/>
    </source>
</evidence>
<dbReference type="eggNOG" id="KOG1991">
    <property type="taxonomic scope" value="Eukaryota"/>
</dbReference>
<accession>B6K4X8</accession>
<evidence type="ECO:0000256" key="1">
    <source>
        <dbReference type="ARBA" id="ARBA00004123"/>
    </source>
</evidence>
<protein>
    <submittedName>
        <fullName evidence="8">Karyopherin</fullName>
    </submittedName>
</protein>
<reference evidence="8 10" key="1">
    <citation type="journal article" date="2011" name="Science">
        <title>Comparative functional genomics of the fission yeasts.</title>
        <authorList>
            <person name="Rhind N."/>
            <person name="Chen Z."/>
            <person name="Yassour M."/>
            <person name="Thompson D.A."/>
            <person name="Haas B.J."/>
            <person name="Habib N."/>
            <person name="Wapinski I."/>
            <person name="Roy S."/>
            <person name="Lin M.F."/>
            <person name="Heiman D.I."/>
            <person name="Young S.K."/>
            <person name="Furuya K."/>
            <person name="Guo Y."/>
            <person name="Pidoux A."/>
            <person name="Chen H.M."/>
            <person name="Robbertse B."/>
            <person name="Goldberg J.M."/>
            <person name="Aoki K."/>
            <person name="Bayne E.H."/>
            <person name="Berlin A.M."/>
            <person name="Desjardins C.A."/>
            <person name="Dobbs E."/>
            <person name="Dukaj L."/>
            <person name="Fan L."/>
            <person name="FitzGerald M.G."/>
            <person name="French C."/>
            <person name="Gujja S."/>
            <person name="Hansen K."/>
            <person name="Keifenheim D."/>
            <person name="Levin J.Z."/>
            <person name="Mosher R.A."/>
            <person name="Mueller C.A."/>
            <person name="Pfiffner J."/>
            <person name="Priest M."/>
            <person name="Russ C."/>
            <person name="Smialowska A."/>
            <person name="Swoboda P."/>
            <person name="Sykes S.M."/>
            <person name="Vaughn M."/>
            <person name="Vengrova S."/>
            <person name="Yoder R."/>
            <person name="Zeng Q."/>
            <person name="Allshire R."/>
            <person name="Baulcombe D."/>
            <person name="Birren B.W."/>
            <person name="Brown W."/>
            <person name="Ekwall K."/>
            <person name="Kellis M."/>
            <person name="Leatherwood J."/>
            <person name="Levin H."/>
            <person name="Margalit H."/>
            <person name="Martienssen R."/>
            <person name="Nieduszynski C.A."/>
            <person name="Spatafora J.W."/>
            <person name="Friedman N."/>
            <person name="Dalgaard J.Z."/>
            <person name="Baumann P."/>
            <person name="Niki H."/>
            <person name="Regev A."/>
            <person name="Nusbaum C."/>
        </authorList>
    </citation>
    <scope>NUCLEOTIDE SEQUENCE [LARGE SCALE GENOMIC DNA]</scope>
    <source>
        <strain evidence="10">yFS275 / FY16936</strain>
    </source>
</reference>
<evidence type="ECO:0000256" key="2">
    <source>
        <dbReference type="ARBA" id="ARBA00004496"/>
    </source>
</evidence>
<dbReference type="GO" id="GO:0006606">
    <property type="term" value="P:protein import into nucleus"/>
    <property type="evidence" value="ECO:0000318"/>
    <property type="project" value="GO_Central"/>
</dbReference>
<evidence type="ECO:0000313" key="8">
    <source>
        <dbReference type="EMBL" id="EEB08535.1"/>
    </source>
</evidence>
<dbReference type="VEuPathDB" id="FungiDB:SJAG_03693"/>
<keyword evidence="6" id="KW-0539">Nucleus</keyword>
<dbReference type="GO" id="GO:0031267">
    <property type="term" value="F:small GTPase binding"/>
    <property type="evidence" value="ECO:0007669"/>
    <property type="project" value="InterPro"/>
</dbReference>
<dbReference type="GeneID" id="7052209"/>
<dbReference type="InterPro" id="IPR016024">
    <property type="entry name" value="ARM-type_fold"/>
</dbReference>
<dbReference type="Pfam" id="PF08506">
    <property type="entry name" value="Cse1"/>
    <property type="match status" value="1"/>
</dbReference>
<dbReference type="EMBL" id="KE651167">
    <property type="protein sequence ID" value="EEB08535.1"/>
    <property type="molecule type" value="Genomic_DNA"/>
</dbReference>
<dbReference type="Proteomes" id="UP000001744">
    <property type="component" value="Unassembled WGS sequence"/>
</dbReference>
<dbReference type="JaponicusDB" id="SJAG_03693">
    <property type="gene designation" value="nmd5"/>
</dbReference>
<evidence type="ECO:0000256" key="3">
    <source>
        <dbReference type="ARBA" id="ARBA00022448"/>
    </source>
</evidence>
<dbReference type="PANTHER" id="PTHR10997">
    <property type="entry name" value="IMPORTIN-7, 8, 11"/>
    <property type="match status" value="1"/>
</dbReference>
<evidence type="ECO:0000256" key="6">
    <source>
        <dbReference type="ARBA" id="ARBA00023242"/>
    </source>
</evidence>
<organism evidence="8 10">
    <name type="scientific">Schizosaccharomyces japonicus (strain yFS275 / FY16936)</name>
    <name type="common">Fission yeast</name>
    <dbReference type="NCBI Taxonomy" id="402676"/>
    <lineage>
        <taxon>Eukaryota</taxon>
        <taxon>Fungi</taxon>
        <taxon>Dikarya</taxon>
        <taxon>Ascomycota</taxon>
        <taxon>Taphrinomycotina</taxon>
        <taxon>Schizosaccharomycetes</taxon>
        <taxon>Schizosaccharomycetales</taxon>
        <taxon>Schizosaccharomycetaceae</taxon>
        <taxon>Schizosaccharomyces</taxon>
    </lineage>
</organism>
<dbReference type="InterPro" id="IPR001494">
    <property type="entry name" value="Importin-beta_N"/>
</dbReference>
<gene>
    <name evidence="9" type="primary">nmd5</name>
    <name evidence="8" type="ORF">SJAG_03693</name>
</gene>
<evidence type="ECO:0000259" key="7">
    <source>
        <dbReference type="PROSITE" id="PS50166"/>
    </source>
</evidence>
<dbReference type="OrthoDB" id="760868at2759"/>
<dbReference type="FunFam" id="1.25.10.10:FF:000244">
    <property type="entry name" value="Nonsense-mediated mRNA decay protein"/>
    <property type="match status" value="1"/>
</dbReference>
<evidence type="ECO:0000313" key="10">
    <source>
        <dbReference type="Proteomes" id="UP000001744"/>
    </source>
</evidence>